<dbReference type="GO" id="GO:0007017">
    <property type="term" value="P:microtubule-based process"/>
    <property type="evidence" value="ECO:0007669"/>
    <property type="project" value="InterPro"/>
</dbReference>
<keyword evidence="5" id="KW-0342">GTP-binding</keyword>
<dbReference type="PRINTS" id="PR01163">
    <property type="entry name" value="BETATUBULIN"/>
</dbReference>
<dbReference type="InterPro" id="IPR037103">
    <property type="entry name" value="Tubulin/FtsZ-like_C"/>
</dbReference>
<dbReference type="Gene3D" id="3.40.50.1440">
    <property type="entry name" value="Tubulin/FtsZ, GTPase domain"/>
    <property type="match status" value="1"/>
</dbReference>
<evidence type="ECO:0000256" key="4">
    <source>
        <dbReference type="ARBA" id="ARBA00022741"/>
    </source>
</evidence>
<keyword evidence="4" id="KW-0547">Nucleotide-binding</keyword>
<evidence type="ECO:0000259" key="7">
    <source>
        <dbReference type="Pfam" id="PF03953"/>
    </source>
</evidence>
<dbReference type="InterPro" id="IPR002453">
    <property type="entry name" value="Beta_tubulin"/>
</dbReference>
<keyword evidence="9" id="KW-1185">Reference proteome</keyword>
<protein>
    <submittedName>
        <fullName evidence="8">Tubulin nucleotide-binding domain-like protein</fullName>
    </submittedName>
</protein>
<evidence type="ECO:0000256" key="6">
    <source>
        <dbReference type="ARBA" id="ARBA00023212"/>
    </source>
</evidence>
<gene>
    <name evidence="8" type="ORF">BP00DRAFT_437471</name>
</gene>
<organism evidence="8 9">
    <name type="scientific">Aspergillus indologenus CBS 114.80</name>
    <dbReference type="NCBI Taxonomy" id="1450541"/>
    <lineage>
        <taxon>Eukaryota</taxon>
        <taxon>Fungi</taxon>
        <taxon>Dikarya</taxon>
        <taxon>Ascomycota</taxon>
        <taxon>Pezizomycotina</taxon>
        <taxon>Eurotiomycetes</taxon>
        <taxon>Eurotiomycetidae</taxon>
        <taxon>Eurotiales</taxon>
        <taxon>Aspergillaceae</taxon>
        <taxon>Aspergillus</taxon>
        <taxon>Aspergillus subgen. Circumdati</taxon>
    </lineage>
</organism>
<feature type="domain" description="Tubulin/FtsZ 2-layer sandwich" evidence="7">
    <location>
        <begin position="184"/>
        <end position="276"/>
    </location>
</feature>
<dbReference type="GO" id="GO:0005200">
    <property type="term" value="F:structural constituent of cytoskeleton"/>
    <property type="evidence" value="ECO:0007669"/>
    <property type="project" value="InterPro"/>
</dbReference>
<dbReference type="InterPro" id="IPR000217">
    <property type="entry name" value="Tubulin"/>
</dbReference>
<dbReference type="SUPFAM" id="SSF55307">
    <property type="entry name" value="Tubulin C-terminal domain-like"/>
    <property type="match status" value="1"/>
</dbReference>
<reference evidence="8 9" key="1">
    <citation type="submission" date="2018-02" db="EMBL/GenBank/DDBJ databases">
        <title>The genomes of Aspergillus section Nigri reveals drivers in fungal speciation.</title>
        <authorList>
            <consortium name="DOE Joint Genome Institute"/>
            <person name="Vesth T.C."/>
            <person name="Nybo J."/>
            <person name="Theobald S."/>
            <person name="Brandl J."/>
            <person name="Frisvad J.C."/>
            <person name="Nielsen K.F."/>
            <person name="Lyhne E.K."/>
            <person name="Kogle M.E."/>
            <person name="Kuo A."/>
            <person name="Riley R."/>
            <person name="Clum A."/>
            <person name="Nolan M."/>
            <person name="Lipzen A."/>
            <person name="Salamov A."/>
            <person name="Henrissat B."/>
            <person name="Wiebenga A."/>
            <person name="De vries R.P."/>
            <person name="Grigoriev I.V."/>
            <person name="Mortensen U.H."/>
            <person name="Andersen M.R."/>
            <person name="Baker S.E."/>
        </authorList>
    </citation>
    <scope>NUCLEOTIDE SEQUENCE [LARGE SCALE GENOMIC DNA]</scope>
    <source>
        <strain evidence="8 9">CBS 114.80</strain>
    </source>
</reference>
<evidence type="ECO:0000313" key="8">
    <source>
        <dbReference type="EMBL" id="PYI29740.1"/>
    </source>
</evidence>
<keyword evidence="6" id="KW-0963">Cytoplasm</keyword>
<keyword evidence="6" id="KW-0206">Cytoskeleton</keyword>
<name>A0A2V5IMK6_9EURO</name>
<accession>A0A2V5IMK6</accession>
<keyword evidence="3" id="KW-0493">Microtubule</keyword>
<proteinExistence type="inferred from homology"/>
<evidence type="ECO:0000256" key="5">
    <source>
        <dbReference type="ARBA" id="ARBA00023134"/>
    </source>
</evidence>
<dbReference type="PRINTS" id="PR01161">
    <property type="entry name" value="TUBULIN"/>
</dbReference>
<dbReference type="Gene3D" id="3.30.1330.20">
    <property type="entry name" value="Tubulin/FtsZ, C-terminal domain"/>
    <property type="match status" value="1"/>
</dbReference>
<dbReference type="GO" id="GO:0005525">
    <property type="term" value="F:GTP binding"/>
    <property type="evidence" value="ECO:0007669"/>
    <property type="project" value="UniProtKB-KW"/>
</dbReference>
<dbReference type="PANTHER" id="PTHR11588">
    <property type="entry name" value="TUBULIN"/>
    <property type="match status" value="1"/>
</dbReference>
<evidence type="ECO:0000256" key="3">
    <source>
        <dbReference type="ARBA" id="ARBA00022701"/>
    </source>
</evidence>
<comment type="subcellular location">
    <subcellularLocation>
        <location evidence="1">Cytoplasm</location>
        <location evidence="1">Cytoskeleton</location>
    </subcellularLocation>
</comment>
<sequence>MGSTNLQLERLNVYLNEVRDSIYIPCCVRANLEPATINTIRNGSVGPLYTPNNFVFGQSETGNNWAKGTILKSKAGACDCNHGSPNTSSQGGRTGAGMFSVMPSAKVSEAFAGPYNATISTKHWIQDADETCLHNTWVRTLRLGYPTHRVLNYLVSAVMSGVSACLCFPGELNSDMCKLPRVHSFRLVAVSDLTQQMLDSNSRIASCDRNRGRLLTCSAILQSETDPLASNRDQMKHIQTNNARAALCSVPPQSLRVPVTLLGNSTAIQEILDRVDHAFGRLSRVKAELEVVEAASNMHDLIAEYRHYRHASASAGEGERRREGLS</sequence>
<evidence type="ECO:0000313" key="9">
    <source>
        <dbReference type="Proteomes" id="UP000248817"/>
    </source>
</evidence>
<evidence type="ECO:0000256" key="1">
    <source>
        <dbReference type="ARBA" id="ARBA00004245"/>
    </source>
</evidence>
<dbReference type="Proteomes" id="UP000248817">
    <property type="component" value="Unassembled WGS sequence"/>
</dbReference>
<comment type="similarity">
    <text evidence="2">Belongs to the tubulin family.</text>
</comment>
<dbReference type="AlphaFoldDB" id="A0A2V5IMK6"/>
<dbReference type="SUPFAM" id="SSF52490">
    <property type="entry name" value="Tubulin nucleotide-binding domain-like"/>
    <property type="match status" value="1"/>
</dbReference>
<dbReference type="InterPro" id="IPR008280">
    <property type="entry name" value="Tub_FtsZ_C"/>
</dbReference>
<dbReference type="InterPro" id="IPR036525">
    <property type="entry name" value="Tubulin/FtsZ_GTPase_sf"/>
</dbReference>
<dbReference type="EMBL" id="KZ825527">
    <property type="protein sequence ID" value="PYI29740.1"/>
    <property type="molecule type" value="Genomic_DNA"/>
</dbReference>
<dbReference type="Pfam" id="PF03953">
    <property type="entry name" value="Tubulin_C"/>
    <property type="match status" value="1"/>
</dbReference>
<dbReference type="GO" id="GO:0003924">
    <property type="term" value="F:GTPase activity"/>
    <property type="evidence" value="ECO:0007669"/>
    <property type="project" value="InterPro"/>
</dbReference>
<dbReference type="GO" id="GO:0005874">
    <property type="term" value="C:microtubule"/>
    <property type="evidence" value="ECO:0007669"/>
    <property type="project" value="UniProtKB-KW"/>
</dbReference>
<evidence type="ECO:0000256" key="2">
    <source>
        <dbReference type="ARBA" id="ARBA00009636"/>
    </source>
</evidence>
<dbReference type="InterPro" id="IPR018316">
    <property type="entry name" value="Tubulin/FtsZ_2-layer-sand-dom"/>
</dbReference>